<keyword evidence="2" id="KW-1185">Reference proteome</keyword>
<gene>
    <name evidence="1" type="ORF">Mal33_37540</name>
</gene>
<protein>
    <submittedName>
        <fullName evidence="1">Uncharacterized protein</fullName>
    </submittedName>
</protein>
<dbReference type="AlphaFoldDB" id="A0A518IXC8"/>
<evidence type="ECO:0000313" key="2">
    <source>
        <dbReference type="Proteomes" id="UP000316770"/>
    </source>
</evidence>
<dbReference type="EMBL" id="CP036318">
    <property type="protein sequence ID" value="QDV57740.1"/>
    <property type="molecule type" value="Genomic_DNA"/>
</dbReference>
<accession>A0A518IXC8</accession>
<sequence>MMHGIIPSSRPRRKRFGMGIKMQVQQTGDTKRNFALSAHFSGPASVDKFSSGVAASVRLGISSTTTLHFVNFS</sequence>
<organism evidence="1 2">
    <name type="scientific">Rosistilla oblonga</name>
    <dbReference type="NCBI Taxonomy" id="2527990"/>
    <lineage>
        <taxon>Bacteria</taxon>
        <taxon>Pseudomonadati</taxon>
        <taxon>Planctomycetota</taxon>
        <taxon>Planctomycetia</taxon>
        <taxon>Pirellulales</taxon>
        <taxon>Pirellulaceae</taxon>
        <taxon>Rosistilla</taxon>
    </lineage>
</organism>
<name>A0A518IXC8_9BACT</name>
<dbReference type="Proteomes" id="UP000316770">
    <property type="component" value="Chromosome"/>
</dbReference>
<proteinExistence type="predicted"/>
<reference evidence="1 2" key="1">
    <citation type="submission" date="2019-02" db="EMBL/GenBank/DDBJ databases">
        <title>Deep-cultivation of Planctomycetes and their phenomic and genomic characterization uncovers novel biology.</title>
        <authorList>
            <person name="Wiegand S."/>
            <person name="Jogler M."/>
            <person name="Boedeker C."/>
            <person name="Pinto D."/>
            <person name="Vollmers J."/>
            <person name="Rivas-Marin E."/>
            <person name="Kohn T."/>
            <person name="Peeters S.H."/>
            <person name="Heuer A."/>
            <person name="Rast P."/>
            <person name="Oberbeckmann S."/>
            <person name="Bunk B."/>
            <person name="Jeske O."/>
            <person name="Meyerdierks A."/>
            <person name="Storesund J.E."/>
            <person name="Kallscheuer N."/>
            <person name="Luecker S."/>
            <person name="Lage O.M."/>
            <person name="Pohl T."/>
            <person name="Merkel B.J."/>
            <person name="Hornburger P."/>
            <person name="Mueller R.-W."/>
            <person name="Bruemmer F."/>
            <person name="Labrenz M."/>
            <person name="Spormann A.M."/>
            <person name="Op den Camp H."/>
            <person name="Overmann J."/>
            <person name="Amann R."/>
            <person name="Jetten M.S.M."/>
            <person name="Mascher T."/>
            <person name="Medema M.H."/>
            <person name="Devos D.P."/>
            <person name="Kaster A.-K."/>
            <person name="Ovreas L."/>
            <person name="Rohde M."/>
            <person name="Galperin M.Y."/>
            <person name="Jogler C."/>
        </authorList>
    </citation>
    <scope>NUCLEOTIDE SEQUENCE [LARGE SCALE GENOMIC DNA]</scope>
    <source>
        <strain evidence="1 2">Mal33</strain>
    </source>
</reference>
<evidence type="ECO:0000313" key="1">
    <source>
        <dbReference type="EMBL" id="QDV57740.1"/>
    </source>
</evidence>